<evidence type="ECO:0000313" key="2">
    <source>
        <dbReference type="EMBL" id="CAJ2506213.1"/>
    </source>
</evidence>
<keyword evidence="3" id="KW-1185">Reference proteome</keyword>
<dbReference type="AlphaFoldDB" id="A0AAI8YIU6"/>
<feature type="region of interest" description="Disordered" evidence="1">
    <location>
        <begin position="30"/>
        <end position="73"/>
    </location>
</feature>
<dbReference type="Proteomes" id="UP001295740">
    <property type="component" value="Unassembled WGS sequence"/>
</dbReference>
<gene>
    <name evidence="2" type="ORF">KHLLAP_LOCUS6681</name>
</gene>
<evidence type="ECO:0000256" key="1">
    <source>
        <dbReference type="SAM" id="MobiDB-lite"/>
    </source>
</evidence>
<feature type="compositionally biased region" description="Polar residues" evidence="1">
    <location>
        <begin position="53"/>
        <end position="63"/>
    </location>
</feature>
<accession>A0AAI8YIU6</accession>
<organism evidence="2 3">
    <name type="scientific">Anthostomella pinea</name>
    <dbReference type="NCBI Taxonomy" id="933095"/>
    <lineage>
        <taxon>Eukaryota</taxon>
        <taxon>Fungi</taxon>
        <taxon>Dikarya</taxon>
        <taxon>Ascomycota</taxon>
        <taxon>Pezizomycotina</taxon>
        <taxon>Sordariomycetes</taxon>
        <taxon>Xylariomycetidae</taxon>
        <taxon>Xylariales</taxon>
        <taxon>Xylariaceae</taxon>
        <taxon>Anthostomella</taxon>
    </lineage>
</organism>
<proteinExistence type="predicted"/>
<feature type="compositionally biased region" description="Polar residues" evidence="1">
    <location>
        <begin position="1"/>
        <end position="13"/>
    </location>
</feature>
<feature type="region of interest" description="Disordered" evidence="1">
    <location>
        <begin position="1"/>
        <end position="20"/>
    </location>
</feature>
<sequence length="332" mass="36890">MSRTHSLGATADQNEGRPQRDLICFDLEPSSASRQPNLPAPPGTAPSEARLGFTSNSNNNGSLARSMGIPDQTRPYQRAVVPATAAAETPYNYRGDLSLARNQSADIPDSNNCRLWITGLPPGCIVRQLLGAIRETGPIYATNISPPVIDASHAIHTSTASLTFFTIEATTLFLNRHATNRFTVDGFPTTMVRHRIRTEPMNPGRRSWVLQTTGNPTIVTPENLTRIITQQWNIRFETDFVEYVPGMEQSEIVWAFSGFRAQAHSSHITQILEPEEHSRDRNMEILEFHEEGIDLQVLRQTQEHMGYASQAHAHVNLVNHAASQRLSFLGDS</sequence>
<evidence type="ECO:0000313" key="3">
    <source>
        <dbReference type="Proteomes" id="UP001295740"/>
    </source>
</evidence>
<comment type="caution">
    <text evidence="2">The sequence shown here is derived from an EMBL/GenBank/DDBJ whole genome shotgun (WGS) entry which is preliminary data.</text>
</comment>
<dbReference type="EMBL" id="CAUWAG010000008">
    <property type="protein sequence ID" value="CAJ2506213.1"/>
    <property type="molecule type" value="Genomic_DNA"/>
</dbReference>
<protein>
    <submittedName>
        <fullName evidence="2">Uu.00g003430.m01.CDS01</fullName>
    </submittedName>
</protein>
<name>A0AAI8YIU6_9PEZI</name>
<reference evidence="2" key="1">
    <citation type="submission" date="2023-10" db="EMBL/GenBank/DDBJ databases">
        <authorList>
            <person name="Hackl T."/>
        </authorList>
    </citation>
    <scope>NUCLEOTIDE SEQUENCE</scope>
</reference>